<dbReference type="SUPFAM" id="SSF109854">
    <property type="entry name" value="DinB/YfiT-like putative metalloenzymes"/>
    <property type="match status" value="1"/>
</dbReference>
<dbReference type="InterPro" id="IPR034660">
    <property type="entry name" value="DinB/YfiT-like"/>
</dbReference>
<dbReference type="NCBIfam" id="TIGR03083">
    <property type="entry name" value="maleylpyruvate isomerase family mycothiol-dependent enzyme"/>
    <property type="match status" value="1"/>
</dbReference>
<dbReference type="EMBL" id="BAAAGX010000006">
    <property type="protein sequence ID" value="GAA0231033.1"/>
    <property type="molecule type" value="Genomic_DNA"/>
</dbReference>
<dbReference type="Proteomes" id="UP001500967">
    <property type="component" value="Unassembled WGS sequence"/>
</dbReference>
<sequence>MSDSRPNAEFWLDSLRREGAAFRAALTPETLDSPVPSCPEWNVGQLVAHLGAVYRRHGAHVGRGVTSDPGGAIDPSAAPAGPAVIEWWDESFRLILAALESTDPASPAWNWSIVQDKTAKFWFRRMAHETAVHRWDAQLGAGAALTESIETRLAVDGVDEVLDTWLPSKHDWDPEGQRGVVTLRTTDADAHWAVRLRGVGISLLDTGTVFDDSPHAQSAVSGTASDLLLVLWGRVPLSVLTIEGNPELPRVLIR</sequence>
<reference evidence="4" key="1">
    <citation type="journal article" date="2019" name="Int. J. Syst. Evol. Microbiol.">
        <title>The Global Catalogue of Microorganisms (GCM) 10K type strain sequencing project: providing services to taxonomists for standard genome sequencing and annotation.</title>
        <authorList>
            <consortium name="The Broad Institute Genomics Platform"/>
            <consortium name="The Broad Institute Genome Sequencing Center for Infectious Disease"/>
            <person name="Wu L."/>
            <person name="Ma J."/>
        </authorList>
    </citation>
    <scope>NUCLEOTIDE SEQUENCE [LARGE SCALE GENOMIC DNA]</scope>
    <source>
        <strain evidence="4">JCM 10425</strain>
    </source>
</reference>
<dbReference type="PANTHER" id="PTHR40758">
    <property type="entry name" value="CONSERVED PROTEIN"/>
    <property type="match status" value="1"/>
</dbReference>
<evidence type="ECO:0000259" key="2">
    <source>
        <dbReference type="Pfam" id="PF11716"/>
    </source>
</evidence>
<evidence type="ECO:0000313" key="4">
    <source>
        <dbReference type="Proteomes" id="UP001500967"/>
    </source>
</evidence>
<protein>
    <submittedName>
        <fullName evidence="3">Maleylpyruvate isomerase family mycothiol-dependent enzyme</fullName>
    </submittedName>
</protein>
<comment type="caution">
    <text evidence="3">The sequence shown here is derived from an EMBL/GenBank/DDBJ whole genome shotgun (WGS) entry which is preliminary data.</text>
</comment>
<feature type="domain" description="Mycothiol-dependent maleylpyruvate isomerase metal-binding" evidence="2">
    <location>
        <begin position="14"/>
        <end position="138"/>
    </location>
</feature>
<evidence type="ECO:0000259" key="1">
    <source>
        <dbReference type="Pfam" id="PF07398"/>
    </source>
</evidence>
<feature type="domain" description="MDMPI C-terminal" evidence="1">
    <location>
        <begin position="152"/>
        <end position="247"/>
    </location>
</feature>
<dbReference type="InterPro" id="IPR024344">
    <property type="entry name" value="MDMPI_metal-binding"/>
</dbReference>
<dbReference type="Pfam" id="PF11716">
    <property type="entry name" value="MDMPI_N"/>
    <property type="match status" value="1"/>
</dbReference>
<dbReference type="Pfam" id="PF07398">
    <property type="entry name" value="MDMPI_C"/>
    <property type="match status" value="1"/>
</dbReference>
<dbReference type="InterPro" id="IPR017517">
    <property type="entry name" value="Maleyloyr_isom"/>
</dbReference>
<keyword evidence="4" id="KW-1185">Reference proteome</keyword>
<dbReference type="Gene3D" id="1.20.120.450">
    <property type="entry name" value="dinb family like domain"/>
    <property type="match status" value="1"/>
</dbReference>
<name>A0ABP3DEY9_9ACTN</name>
<evidence type="ECO:0000313" key="3">
    <source>
        <dbReference type="EMBL" id="GAA0231033.1"/>
    </source>
</evidence>
<dbReference type="GO" id="GO:0016853">
    <property type="term" value="F:isomerase activity"/>
    <property type="evidence" value="ECO:0007669"/>
    <property type="project" value="UniProtKB-KW"/>
</dbReference>
<dbReference type="PANTHER" id="PTHR40758:SF1">
    <property type="entry name" value="CONSERVED PROTEIN"/>
    <property type="match status" value="1"/>
</dbReference>
<dbReference type="RefSeq" id="WP_344648033.1">
    <property type="nucleotide sequence ID" value="NZ_BAAAGX010000006.1"/>
</dbReference>
<dbReference type="InterPro" id="IPR010872">
    <property type="entry name" value="MDMPI_C-term_domain"/>
</dbReference>
<organism evidence="3 4">
    <name type="scientific">Cryptosporangium japonicum</name>
    <dbReference type="NCBI Taxonomy" id="80872"/>
    <lineage>
        <taxon>Bacteria</taxon>
        <taxon>Bacillati</taxon>
        <taxon>Actinomycetota</taxon>
        <taxon>Actinomycetes</taxon>
        <taxon>Cryptosporangiales</taxon>
        <taxon>Cryptosporangiaceae</taxon>
        <taxon>Cryptosporangium</taxon>
    </lineage>
</organism>
<gene>
    <name evidence="3" type="ORF">GCM10009539_15570</name>
</gene>
<keyword evidence="3" id="KW-0413">Isomerase</keyword>
<accession>A0ABP3DEY9</accession>
<proteinExistence type="predicted"/>